<gene>
    <name evidence="1" type="ORF">M404DRAFT_1003833</name>
</gene>
<dbReference type="Proteomes" id="UP000054217">
    <property type="component" value="Unassembled WGS sequence"/>
</dbReference>
<keyword evidence="2" id="KW-1185">Reference proteome</keyword>
<reference evidence="2" key="2">
    <citation type="submission" date="2015-01" db="EMBL/GenBank/DDBJ databases">
        <title>Evolutionary Origins and Diversification of the Mycorrhizal Mutualists.</title>
        <authorList>
            <consortium name="DOE Joint Genome Institute"/>
            <consortium name="Mycorrhizal Genomics Consortium"/>
            <person name="Kohler A."/>
            <person name="Kuo A."/>
            <person name="Nagy L.G."/>
            <person name="Floudas D."/>
            <person name="Copeland A."/>
            <person name="Barry K.W."/>
            <person name="Cichocki N."/>
            <person name="Veneault-Fourrey C."/>
            <person name="LaButti K."/>
            <person name="Lindquist E.A."/>
            <person name="Lipzen A."/>
            <person name="Lundell T."/>
            <person name="Morin E."/>
            <person name="Murat C."/>
            <person name="Riley R."/>
            <person name="Ohm R."/>
            <person name="Sun H."/>
            <person name="Tunlid A."/>
            <person name="Henrissat B."/>
            <person name="Grigoriev I.V."/>
            <person name="Hibbett D.S."/>
            <person name="Martin F."/>
        </authorList>
    </citation>
    <scope>NUCLEOTIDE SEQUENCE [LARGE SCALE GENOMIC DNA]</scope>
    <source>
        <strain evidence="2">Marx 270</strain>
    </source>
</reference>
<dbReference type="InParanoid" id="A0A0C3JSE5"/>
<reference evidence="1 2" key="1">
    <citation type="submission" date="2014-04" db="EMBL/GenBank/DDBJ databases">
        <authorList>
            <consortium name="DOE Joint Genome Institute"/>
            <person name="Kuo A."/>
            <person name="Kohler A."/>
            <person name="Costa M.D."/>
            <person name="Nagy L.G."/>
            <person name="Floudas D."/>
            <person name="Copeland A."/>
            <person name="Barry K.W."/>
            <person name="Cichocki N."/>
            <person name="Veneault-Fourrey C."/>
            <person name="LaButti K."/>
            <person name="Lindquist E.A."/>
            <person name="Lipzen A."/>
            <person name="Lundell T."/>
            <person name="Morin E."/>
            <person name="Murat C."/>
            <person name="Sun H."/>
            <person name="Tunlid A."/>
            <person name="Henrissat B."/>
            <person name="Grigoriev I.V."/>
            <person name="Hibbett D.S."/>
            <person name="Martin F."/>
            <person name="Nordberg H.P."/>
            <person name="Cantor M.N."/>
            <person name="Hua S.X."/>
        </authorList>
    </citation>
    <scope>NUCLEOTIDE SEQUENCE [LARGE SCALE GENOMIC DNA]</scope>
    <source>
        <strain evidence="1 2">Marx 270</strain>
    </source>
</reference>
<name>A0A0C3JSE5_PISTI</name>
<sequence>MVASEVAGGGNFDPKHRQGPCLHTQFLTTEVAMLMITMRPLTFPSIAAGVQ</sequence>
<dbReference type="EMBL" id="KN831996">
    <property type="protein sequence ID" value="KIO00382.1"/>
    <property type="molecule type" value="Genomic_DNA"/>
</dbReference>
<proteinExistence type="predicted"/>
<accession>A0A0C3JSE5</accession>
<dbReference type="HOGENOM" id="CLU_3107391_0_0_1"/>
<evidence type="ECO:0000313" key="2">
    <source>
        <dbReference type="Proteomes" id="UP000054217"/>
    </source>
</evidence>
<protein>
    <submittedName>
        <fullName evidence="1">Uncharacterized protein</fullName>
    </submittedName>
</protein>
<organism evidence="1 2">
    <name type="scientific">Pisolithus tinctorius Marx 270</name>
    <dbReference type="NCBI Taxonomy" id="870435"/>
    <lineage>
        <taxon>Eukaryota</taxon>
        <taxon>Fungi</taxon>
        <taxon>Dikarya</taxon>
        <taxon>Basidiomycota</taxon>
        <taxon>Agaricomycotina</taxon>
        <taxon>Agaricomycetes</taxon>
        <taxon>Agaricomycetidae</taxon>
        <taxon>Boletales</taxon>
        <taxon>Sclerodermatineae</taxon>
        <taxon>Pisolithaceae</taxon>
        <taxon>Pisolithus</taxon>
    </lineage>
</organism>
<dbReference type="AlphaFoldDB" id="A0A0C3JSE5"/>
<evidence type="ECO:0000313" key="1">
    <source>
        <dbReference type="EMBL" id="KIO00382.1"/>
    </source>
</evidence>